<proteinExistence type="predicted"/>
<accession>A0A0C2IW13</accession>
<keyword evidence="2" id="KW-1185">Reference proteome</keyword>
<comment type="caution">
    <text evidence="1">The sequence shown here is derived from an EMBL/GenBank/DDBJ whole genome shotgun (WGS) entry which is preliminary data.</text>
</comment>
<dbReference type="EMBL" id="JWZT01002372">
    <property type="protein sequence ID" value="KII69554.1"/>
    <property type="molecule type" value="Genomic_DNA"/>
</dbReference>
<gene>
    <name evidence="1" type="ORF">RF11_04494</name>
</gene>
<evidence type="ECO:0000313" key="1">
    <source>
        <dbReference type="EMBL" id="KII69554.1"/>
    </source>
</evidence>
<name>A0A0C2IW13_THEKT</name>
<protein>
    <submittedName>
        <fullName evidence="1">Uncharacterized protein</fullName>
    </submittedName>
</protein>
<dbReference type="AlphaFoldDB" id="A0A0C2IW13"/>
<sequence length="106" mass="12450">MGALWLKLIDLKFNSTLTEKFYASHNESKSNYLRNITMKILIDVVSIYICERKFLADNMKNKTLHSYPTADNVLYFLIMYNSNMHLNHKILLKILIETVSLTTVYL</sequence>
<dbReference type="Proteomes" id="UP000031668">
    <property type="component" value="Unassembled WGS sequence"/>
</dbReference>
<organism evidence="1 2">
    <name type="scientific">Thelohanellus kitauei</name>
    <name type="common">Myxosporean</name>
    <dbReference type="NCBI Taxonomy" id="669202"/>
    <lineage>
        <taxon>Eukaryota</taxon>
        <taxon>Metazoa</taxon>
        <taxon>Cnidaria</taxon>
        <taxon>Myxozoa</taxon>
        <taxon>Myxosporea</taxon>
        <taxon>Bivalvulida</taxon>
        <taxon>Platysporina</taxon>
        <taxon>Myxobolidae</taxon>
        <taxon>Thelohanellus</taxon>
    </lineage>
</organism>
<reference evidence="1 2" key="1">
    <citation type="journal article" date="2014" name="Genome Biol. Evol.">
        <title>The genome of the myxosporean Thelohanellus kitauei shows adaptations to nutrient acquisition within its fish host.</title>
        <authorList>
            <person name="Yang Y."/>
            <person name="Xiong J."/>
            <person name="Zhou Z."/>
            <person name="Huo F."/>
            <person name="Miao W."/>
            <person name="Ran C."/>
            <person name="Liu Y."/>
            <person name="Zhang J."/>
            <person name="Feng J."/>
            <person name="Wang M."/>
            <person name="Wang M."/>
            <person name="Wang L."/>
            <person name="Yao B."/>
        </authorList>
    </citation>
    <scope>NUCLEOTIDE SEQUENCE [LARGE SCALE GENOMIC DNA]</scope>
    <source>
        <strain evidence="1">Wuqing</strain>
    </source>
</reference>
<evidence type="ECO:0000313" key="2">
    <source>
        <dbReference type="Proteomes" id="UP000031668"/>
    </source>
</evidence>